<feature type="compositionally biased region" description="Low complexity" evidence="1">
    <location>
        <begin position="61"/>
        <end position="73"/>
    </location>
</feature>
<proteinExistence type="predicted"/>
<feature type="region of interest" description="Disordered" evidence="1">
    <location>
        <begin position="53"/>
        <end position="104"/>
    </location>
</feature>
<feature type="region of interest" description="Disordered" evidence="1">
    <location>
        <begin position="1"/>
        <end position="33"/>
    </location>
</feature>
<organism evidence="2 3">
    <name type="scientific">Burkholderia puraquae</name>
    <dbReference type="NCBI Taxonomy" id="1904757"/>
    <lineage>
        <taxon>Bacteria</taxon>
        <taxon>Pseudomonadati</taxon>
        <taxon>Pseudomonadota</taxon>
        <taxon>Betaproteobacteria</taxon>
        <taxon>Burkholderiales</taxon>
        <taxon>Burkholderiaceae</taxon>
        <taxon>Burkholderia</taxon>
        <taxon>Burkholderia cepacia complex</taxon>
    </lineage>
</organism>
<evidence type="ECO:0000313" key="2">
    <source>
        <dbReference type="EMBL" id="ORT82856.1"/>
    </source>
</evidence>
<keyword evidence="3" id="KW-1185">Reference proteome</keyword>
<evidence type="ECO:0000313" key="3">
    <source>
        <dbReference type="Proteomes" id="UP000193146"/>
    </source>
</evidence>
<name>A0A1X1PBE2_9BURK</name>
<dbReference type="AlphaFoldDB" id="A0A1X1PBE2"/>
<dbReference type="Proteomes" id="UP000193146">
    <property type="component" value="Unassembled WGS sequence"/>
</dbReference>
<dbReference type="EMBL" id="NBYX01000015">
    <property type="protein sequence ID" value="ORT82856.1"/>
    <property type="molecule type" value="Genomic_DNA"/>
</dbReference>
<protein>
    <submittedName>
        <fullName evidence="2">Uncharacterized protein</fullName>
    </submittedName>
</protein>
<evidence type="ECO:0000256" key="1">
    <source>
        <dbReference type="SAM" id="MobiDB-lite"/>
    </source>
</evidence>
<comment type="caution">
    <text evidence="2">The sequence shown here is derived from an EMBL/GenBank/DDBJ whole genome shotgun (WGS) entry which is preliminary data.</text>
</comment>
<gene>
    <name evidence="2" type="ORF">B7G54_25755</name>
</gene>
<sequence length="104" mass="11051">MAPPETQNRRVLHDAGGTICGAPRGPGRRGPSARVCTRLHASAHRAFIVVAFRRQERPGRRPASARPAHSRAPIEPAGVDPAQAAQAARKQANRPIRAATALAE</sequence>
<accession>A0A1X1PBE2</accession>
<reference evidence="2 3" key="1">
    <citation type="submission" date="2017-04" db="EMBL/GenBank/DDBJ databases">
        <title>Burkholderia puraquae sp. nov., a novel Burkholderia cepacia complex species from hospital setting samples.</title>
        <authorList>
            <person name="Martina P."/>
            <person name="Leguizamon M."/>
            <person name="Prieto C."/>
            <person name="Sousa S."/>
            <person name="Montanaro P."/>
            <person name="Draghi W."/>
            <person name="Staembler M."/>
            <person name="Bettiol M."/>
            <person name="Figoli C."/>
            <person name="Palau J."/>
            <person name="Alvarez F."/>
            <person name="Benetti S."/>
            <person name="Anchat E."/>
            <person name="Vescina C."/>
            <person name="Ferreras J."/>
            <person name="Lasch P."/>
            <person name="Lagares A."/>
            <person name="Zorreguieta A."/>
            <person name="Yantorno O."/>
            <person name="Bosch A."/>
        </authorList>
    </citation>
    <scope>NUCLEOTIDE SEQUENCE [LARGE SCALE GENOMIC DNA]</scope>
    <source>
        <strain evidence="2 3">CAMPA 1040</strain>
    </source>
</reference>